<reference evidence="3" key="1">
    <citation type="journal article" name="DNA Res.">
        <title>The physiological potential of anammox bacteria as revealed by their core genome structure.</title>
        <authorList>
            <person name="Okubo T."/>
            <person name="Toyoda A."/>
            <person name="Fukuhara K."/>
            <person name="Uchiyama I."/>
            <person name="Harigaya Y."/>
            <person name="Kuroiwa M."/>
            <person name="Suzuki T."/>
            <person name="Murakami Y."/>
            <person name="Suwa Y."/>
            <person name="Takami H."/>
        </authorList>
    </citation>
    <scope>NUCLEOTIDE SEQUENCE</scope>
    <source>
        <strain evidence="3">317325-2</strain>
    </source>
</reference>
<feature type="domain" description="PDZ" evidence="2">
    <location>
        <begin position="108"/>
        <end position="182"/>
    </location>
</feature>
<sequence length="430" mass="46333">MMKSMSRRWVLFLSALCLAVPAMAQNGGDPPMESATKEAVLGAIARVVKSNAFVPGKDFSGWDAFLEQRKTAITETKTQSEFARAVNEELSEFFKASHIVLVTPQAAKARIERRTVGIGILVQAEEDGSLTVVSVFDDTPAKEIGLQPGDRIVEADGKKLEGVPSLLGEEGSTVTIKVLVGGKDPKTHTVTRRKYNNTRIDTLTWVRDDTALLKVHTFDISYDRKKIDALMEEAGKAKNLILDLRSNGGGVVLNMLHLLGHFLPADTKIGTFINKSMVNRFVDETKGDPTDLKAIASWSNTSVLKPVPLKSGPFKGNVAVLINGGSGSASEITAAALKETLKSPVVGTRSAGAVLVSTMAPLPEGWVLQFPLMDYLTAQGVRLEGNGIEPDVEAPLTRFGEPDVAIDRAIDLLARIELRSRRAGSPPPIE</sequence>
<dbReference type="GO" id="GO:0030288">
    <property type="term" value="C:outer membrane-bounded periplasmic space"/>
    <property type="evidence" value="ECO:0007669"/>
    <property type="project" value="TreeGrafter"/>
</dbReference>
<dbReference type="CDD" id="cd06782">
    <property type="entry name" value="cpPDZ_CPP-like"/>
    <property type="match status" value="1"/>
</dbReference>
<dbReference type="AlphaFoldDB" id="A0A809RBK9"/>
<dbReference type="InterPro" id="IPR036034">
    <property type="entry name" value="PDZ_sf"/>
</dbReference>
<dbReference type="Proteomes" id="UP000662873">
    <property type="component" value="Chromosome"/>
</dbReference>
<evidence type="ECO:0000313" key="3">
    <source>
        <dbReference type="EMBL" id="BBO24923.1"/>
    </source>
</evidence>
<proteinExistence type="predicted"/>
<gene>
    <name evidence="3" type="ORF">NPRO_25180</name>
</gene>
<protein>
    <submittedName>
        <fullName evidence="3">Peptidase S41 carboxyl-terminal processing protease</fullName>
    </submittedName>
</protein>
<dbReference type="SUPFAM" id="SSF50156">
    <property type="entry name" value="PDZ domain-like"/>
    <property type="match status" value="1"/>
</dbReference>
<dbReference type="PANTHER" id="PTHR32060:SF30">
    <property type="entry name" value="CARBOXY-TERMINAL PROCESSING PROTEASE CTPA"/>
    <property type="match status" value="1"/>
</dbReference>
<dbReference type="InterPro" id="IPR001478">
    <property type="entry name" value="PDZ"/>
</dbReference>
<dbReference type="Pfam" id="PF03572">
    <property type="entry name" value="Peptidase_S41"/>
    <property type="match status" value="1"/>
</dbReference>
<dbReference type="Gene3D" id="3.90.226.10">
    <property type="entry name" value="2-enoyl-CoA Hydratase, Chain A, domain 1"/>
    <property type="match status" value="1"/>
</dbReference>
<dbReference type="PROSITE" id="PS50106">
    <property type="entry name" value="PDZ"/>
    <property type="match status" value="1"/>
</dbReference>
<dbReference type="PANTHER" id="PTHR32060">
    <property type="entry name" value="TAIL-SPECIFIC PROTEASE"/>
    <property type="match status" value="1"/>
</dbReference>
<dbReference type="GO" id="GO:0008236">
    <property type="term" value="F:serine-type peptidase activity"/>
    <property type="evidence" value="ECO:0007669"/>
    <property type="project" value="InterPro"/>
</dbReference>
<evidence type="ECO:0000313" key="4">
    <source>
        <dbReference type="Proteomes" id="UP000662873"/>
    </source>
</evidence>
<dbReference type="InterPro" id="IPR005151">
    <property type="entry name" value="Tail-specific_protease"/>
</dbReference>
<accession>A0A809RBK9</accession>
<keyword evidence="3" id="KW-0645">Protease</keyword>
<dbReference type="Gene3D" id="3.30.750.44">
    <property type="match status" value="1"/>
</dbReference>
<dbReference type="InterPro" id="IPR029045">
    <property type="entry name" value="ClpP/crotonase-like_dom_sf"/>
</dbReference>
<organism evidence="3 4">
    <name type="scientific">Candidatus Nitrosymbiomonas proteolyticus</name>
    <dbReference type="NCBI Taxonomy" id="2608984"/>
    <lineage>
        <taxon>Bacteria</taxon>
        <taxon>Bacillati</taxon>
        <taxon>Armatimonadota</taxon>
        <taxon>Armatimonadota incertae sedis</taxon>
        <taxon>Candidatus Nitrosymbiomonas</taxon>
    </lineage>
</organism>
<dbReference type="GO" id="GO:0004175">
    <property type="term" value="F:endopeptidase activity"/>
    <property type="evidence" value="ECO:0007669"/>
    <property type="project" value="TreeGrafter"/>
</dbReference>
<name>A0A809RBK9_9BACT</name>
<dbReference type="CDD" id="cd06567">
    <property type="entry name" value="Peptidase_S41"/>
    <property type="match status" value="1"/>
</dbReference>
<dbReference type="KEGG" id="npy:NPRO_25180"/>
<dbReference type="SMART" id="SM00228">
    <property type="entry name" value="PDZ"/>
    <property type="match status" value="1"/>
</dbReference>
<dbReference type="SMART" id="SM00245">
    <property type="entry name" value="TSPc"/>
    <property type="match status" value="1"/>
</dbReference>
<evidence type="ECO:0000259" key="2">
    <source>
        <dbReference type="PROSITE" id="PS50106"/>
    </source>
</evidence>
<dbReference type="Pfam" id="PF13180">
    <property type="entry name" value="PDZ_2"/>
    <property type="match status" value="1"/>
</dbReference>
<dbReference type="EMBL" id="AP021858">
    <property type="protein sequence ID" value="BBO24923.1"/>
    <property type="molecule type" value="Genomic_DNA"/>
</dbReference>
<keyword evidence="3" id="KW-0378">Hydrolase</keyword>
<feature type="signal peptide" evidence="1">
    <location>
        <begin position="1"/>
        <end position="24"/>
    </location>
</feature>
<dbReference type="GO" id="GO:0007165">
    <property type="term" value="P:signal transduction"/>
    <property type="evidence" value="ECO:0007669"/>
    <property type="project" value="TreeGrafter"/>
</dbReference>
<keyword evidence="1" id="KW-0732">Signal</keyword>
<dbReference type="GO" id="GO:0006508">
    <property type="term" value="P:proteolysis"/>
    <property type="evidence" value="ECO:0007669"/>
    <property type="project" value="UniProtKB-KW"/>
</dbReference>
<dbReference type="SUPFAM" id="SSF52096">
    <property type="entry name" value="ClpP/crotonase"/>
    <property type="match status" value="1"/>
</dbReference>
<dbReference type="Gene3D" id="2.30.42.10">
    <property type="match status" value="1"/>
</dbReference>
<evidence type="ECO:0000256" key="1">
    <source>
        <dbReference type="SAM" id="SignalP"/>
    </source>
</evidence>
<feature type="chain" id="PRO_5035317314" evidence="1">
    <location>
        <begin position="25"/>
        <end position="430"/>
    </location>
</feature>